<proteinExistence type="predicted"/>
<feature type="transmembrane region" description="Helical" evidence="4">
    <location>
        <begin position="349"/>
        <end position="372"/>
    </location>
</feature>
<dbReference type="PANTHER" id="PTHR23518">
    <property type="entry name" value="C-METHYLTRANSFERASE"/>
    <property type="match status" value="1"/>
</dbReference>
<sequence>MATTKRRLPKTVVTLGIVSLLNDASSEMIYPLLPFFLREHLKASVAFVGLVESIAETTASLLKLASGWISDRIGRHKLLTFIGYALAGATRPVLAASNAAWQVLGLRFIDRVGKGIRTSPRDALLANACDENIRGMAFGFHRAMDHLGAAVGPLIASAVLLFSPNNYWLVFALAAVPALLSLFVLWFGISETHSHTSRLSNAGTENRFKELKAHVGFVKAWSDLPTTFRWYLAALLLFTLSNSSDAFLLLRAKDAGVPESAIPLLWTWLHIVKSMAGTHGGMLSDKIGRTRAIVLGWLVYAGVYASFAFLQSAWQVWAVFTVYGLYFALTEGAERALVADLLPQEKRGLGYGAFHFVVGAGMMPASVLFGLIWQLFGFQVAFFFFGAGLALCAAALLAAKIRR</sequence>
<comment type="caution">
    <text evidence="6">The sequence shown here is derived from an EMBL/GenBank/DDBJ whole genome shotgun (WGS) entry which is preliminary data.</text>
</comment>
<dbReference type="InterPro" id="IPR020846">
    <property type="entry name" value="MFS_dom"/>
</dbReference>
<gene>
    <name evidence="6" type="ORF">M2350_002940</name>
</gene>
<dbReference type="CDD" id="cd17370">
    <property type="entry name" value="MFS_MJ1317_like"/>
    <property type="match status" value="1"/>
</dbReference>
<feature type="transmembrane region" description="Helical" evidence="4">
    <location>
        <begin position="292"/>
        <end position="310"/>
    </location>
</feature>
<dbReference type="PROSITE" id="PS50850">
    <property type="entry name" value="MFS"/>
    <property type="match status" value="1"/>
</dbReference>
<dbReference type="InterPro" id="IPR011701">
    <property type="entry name" value="MFS"/>
</dbReference>
<keyword evidence="7" id="KW-1185">Reference proteome</keyword>
<accession>A0ABT2ERG3</accession>
<protein>
    <submittedName>
        <fullName evidence="6">MFS family permease</fullName>
    </submittedName>
</protein>
<dbReference type="InterPro" id="IPR036259">
    <property type="entry name" value="MFS_trans_sf"/>
</dbReference>
<feature type="transmembrane region" description="Helical" evidence="4">
    <location>
        <begin position="143"/>
        <end position="162"/>
    </location>
</feature>
<dbReference type="Gene3D" id="1.20.1250.20">
    <property type="entry name" value="MFS general substrate transporter like domains"/>
    <property type="match status" value="2"/>
</dbReference>
<keyword evidence="3 4" id="KW-0472">Membrane</keyword>
<dbReference type="Proteomes" id="UP001204798">
    <property type="component" value="Unassembled WGS sequence"/>
</dbReference>
<feature type="transmembrane region" description="Helical" evidence="4">
    <location>
        <begin position="168"/>
        <end position="189"/>
    </location>
</feature>
<dbReference type="Pfam" id="PF07690">
    <property type="entry name" value="MFS_1"/>
    <property type="match status" value="2"/>
</dbReference>
<dbReference type="EMBL" id="JANUCP010000005">
    <property type="protein sequence ID" value="MCS3920511.1"/>
    <property type="molecule type" value="Genomic_DNA"/>
</dbReference>
<evidence type="ECO:0000313" key="7">
    <source>
        <dbReference type="Proteomes" id="UP001204798"/>
    </source>
</evidence>
<evidence type="ECO:0000256" key="3">
    <source>
        <dbReference type="ARBA" id="ARBA00023136"/>
    </source>
</evidence>
<keyword evidence="1 4" id="KW-0812">Transmembrane</keyword>
<dbReference type="PANTHER" id="PTHR23518:SF2">
    <property type="entry name" value="MAJOR FACILITATOR SUPERFAMILY TRANSPORTER"/>
    <property type="match status" value="1"/>
</dbReference>
<name>A0ABT2ERG3_9BACT</name>
<feature type="domain" description="Major facilitator superfamily (MFS) profile" evidence="5">
    <location>
        <begin position="11"/>
        <end position="403"/>
    </location>
</feature>
<keyword evidence="2 4" id="KW-1133">Transmembrane helix</keyword>
<evidence type="ECO:0000259" key="5">
    <source>
        <dbReference type="PROSITE" id="PS50850"/>
    </source>
</evidence>
<evidence type="ECO:0000313" key="6">
    <source>
        <dbReference type="EMBL" id="MCS3920511.1"/>
    </source>
</evidence>
<evidence type="ECO:0000256" key="1">
    <source>
        <dbReference type="ARBA" id="ARBA00022692"/>
    </source>
</evidence>
<organism evidence="6 7">
    <name type="scientific">Candidatus Fervidibacter sacchari</name>
    <dbReference type="NCBI Taxonomy" id="1448929"/>
    <lineage>
        <taxon>Bacteria</taxon>
        <taxon>Candidatus Fervidibacterota</taxon>
        <taxon>Candidatus Fervidibacter</taxon>
    </lineage>
</organism>
<dbReference type="SUPFAM" id="SSF103473">
    <property type="entry name" value="MFS general substrate transporter"/>
    <property type="match status" value="1"/>
</dbReference>
<dbReference type="RefSeq" id="WP_259099936.1">
    <property type="nucleotide sequence ID" value="NZ_CP130454.1"/>
</dbReference>
<feature type="transmembrane region" description="Helical" evidence="4">
    <location>
        <begin position="378"/>
        <end position="399"/>
    </location>
</feature>
<evidence type="ECO:0000256" key="2">
    <source>
        <dbReference type="ARBA" id="ARBA00022989"/>
    </source>
</evidence>
<evidence type="ECO:0000256" key="4">
    <source>
        <dbReference type="SAM" id="Phobius"/>
    </source>
</evidence>
<feature type="transmembrane region" description="Helical" evidence="4">
    <location>
        <begin position="316"/>
        <end position="337"/>
    </location>
</feature>
<reference evidence="6 7" key="1">
    <citation type="submission" date="2022-08" db="EMBL/GenBank/DDBJ databases">
        <title>Bacterial and archaeal communities from various locations to study Microbial Dark Matter (Phase II).</title>
        <authorList>
            <person name="Stepanauskas R."/>
        </authorList>
    </citation>
    <scope>NUCLEOTIDE SEQUENCE [LARGE SCALE GENOMIC DNA]</scope>
    <source>
        <strain evidence="6 7">PD1</strain>
    </source>
</reference>